<dbReference type="SUPFAM" id="SSF48371">
    <property type="entry name" value="ARM repeat"/>
    <property type="match status" value="1"/>
</dbReference>
<dbReference type="Pfam" id="PF21052">
    <property type="entry name" value="EFR3_ARM"/>
    <property type="match status" value="1"/>
</dbReference>
<sequence length="961" mass="108158">MGYISRKIFPACGNLCVCCPALRSRSRQPVKRYKKLLTGIFPKSPDGPPNERNIVKLCEYAAKNPFRIPKVAKYLEERCYKELRCDHVKLVNIVSEVYNKLLCICKEQVSCFAASLLNVINELLDSSKRDVIQITGCQTLTRFIYSQVDKKYSYDIANLVRKVCKIARGNEEHQNNRLTASSLQCLSAMVWFMAEFSLIFDGFDEIVHVTLDRYEPDAHVAEDDERGEAHHNWVDEVVRCEGRGGTYVGSEISGSSMIVRQRPEKKDPSLLTREEVENPKVWAQICIQRMVELSKENPTMRPVLDPMFAYFDTKRHWVSRNGLAMTVLSDMTYFLESSGNQQLMLTAIVRHLDHKNVSHDPEIKTHIIQTACALARQIRSRVVLSDIGFVSDLCKLLRKSLQATVSSAGEQVLNSNITLQNAVEDCLLESARGIADARPLFDMMARTLEFLPSEKVGAKATIGSLIILAHMISVASVSSHSQQVFPEALLVQLLKVMLHTDVEVRVGAHQIFSALLVPSSNHPRHNASNHTRRWHSNTACTFASISALLEKLRSEKDGIKVEKHGNYVQDDLRERDNTEEEWKQGWTRKHSPNFLKISSFVEKTAGSTNLTEAEPSIMKFSEDQISQLLSAFWRQANLPDNLPSNIEAIAHSFCLTLISSRLRNRNESLVMRFFQLPLSLRKMSLGPTHGSLPAACQRSLLVLATAMLMFASKMYQIPDLSGLLKSLLECDVDPYVAISDDLQVYVKPQTDVREYGSVSDNQAATSLLVELQKKTYESDKILLDLLVQNLSRITKLEADDLAKQLSEAFTPDPVDALVFGPQSMLDLDIQADARSNESLSFDTDYPINSFVEDDVTSEPSVADFSHFIPRMPPTPSMPHMMSIGQLLESLANVKLLAQTRGKNSPVGWPVKIITQKQQTFHVQHFLWMGSYQISGGVDQWLAIKLPPASPFDNFLRAAHKC</sequence>
<dbReference type="InterPro" id="IPR016024">
    <property type="entry name" value="ARM-type_fold"/>
</dbReference>
<dbReference type="EMBL" id="JAVXUO010002268">
    <property type="protein sequence ID" value="KAK2974916.1"/>
    <property type="molecule type" value="Genomic_DNA"/>
</dbReference>
<dbReference type="InterPro" id="IPR055296">
    <property type="entry name" value="SRL2-like"/>
</dbReference>
<name>A0AA88R496_9ASTE</name>
<accession>A0AA88R496</accession>
<dbReference type="InterPro" id="IPR049152">
    <property type="entry name" value="EFR3-like_ARM"/>
</dbReference>
<dbReference type="Proteomes" id="UP001187471">
    <property type="component" value="Unassembled WGS sequence"/>
</dbReference>
<gene>
    <name evidence="1" type="ORF">RJ640_013772</name>
</gene>
<dbReference type="PANTHER" id="PTHR46087:SF11">
    <property type="entry name" value="PROTEIN SEMI-ROLLED LEAF 2"/>
    <property type="match status" value="1"/>
</dbReference>
<comment type="caution">
    <text evidence="1">The sequence shown here is derived from an EMBL/GenBank/DDBJ whole genome shotgun (WGS) entry which is preliminary data.</text>
</comment>
<proteinExistence type="predicted"/>
<evidence type="ECO:0000313" key="2">
    <source>
        <dbReference type="Proteomes" id="UP001187471"/>
    </source>
</evidence>
<dbReference type="AlphaFoldDB" id="A0AA88R496"/>
<reference evidence="1" key="1">
    <citation type="submission" date="2022-12" db="EMBL/GenBank/DDBJ databases">
        <title>Draft genome assemblies for two species of Escallonia (Escalloniales).</title>
        <authorList>
            <person name="Chanderbali A."/>
            <person name="Dervinis C."/>
            <person name="Anghel I."/>
            <person name="Soltis D."/>
            <person name="Soltis P."/>
            <person name="Zapata F."/>
        </authorList>
    </citation>
    <scope>NUCLEOTIDE SEQUENCE</scope>
    <source>
        <strain evidence="1">UCBG92.1500</strain>
        <tissue evidence="1">Leaf</tissue>
    </source>
</reference>
<protein>
    <recommendedName>
        <fullName evidence="3">ARM repeat superfamily protein</fullName>
    </recommendedName>
</protein>
<evidence type="ECO:0008006" key="3">
    <source>
        <dbReference type="Google" id="ProtNLM"/>
    </source>
</evidence>
<organism evidence="1 2">
    <name type="scientific">Escallonia rubra</name>
    <dbReference type="NCBI Taxonomy" id="112253"/>
    <lineage>
        <taxon>Eukaryota</taxon>
        <taxon>Viridiplantae</taxon>
        <taxon>Streptophyta</taxon>
        <taxon>Embryophyta</taxon>
        <taxon>Tracheophyta</taxon>
        <taxon>Spermatophyta</taxon>
        <taxon>Magnoliopsida</taxon>
        <taxon>eudicotyledons</taxon>
        <taxon>Gunneridae</taxon>
        <taxon>Pentapetalae</taxon>
        <taxon>asterids</taxon>
        <taxon>campanulids</taxon>
        <taxon>Escalloniales</taxon>
        <taxon>Escalloniaceae</taxon>
        <taxon>Escallonia</taxon>
    </lineage>
</organism>
<feature type="non-terminal residue" evidence="1">
    <location>
        <position position="1"/>
    </location>
</feature>
<keyword evidence="2" id="KW-1185">Reference proteome</keyword>
<dbReference type="PANTHER" id="PTHR46087">
    <property type="entry name" value="PUTATIVE, EXPRESSED-RELATED"/>
    <property type="match status" value="1"/>
</dbReference>
<evidence type="ECO:0000313" key="1">
    <source>
        <dbReference type="EMBL" id="KAK2974916.1"/>
    </source>
</evidence>